<gene>
    <name evidence="9" type="primary">betP</name>
    <name evidence="9" type="ORF">NCTC13532_04319</name>
</gene>
<feature type="transmembrane region" description="Helical" evidence="8">
    <location>
        <begin position="194"/>
        <end position="213"/>
    </location>
</feature>
<dbReference type="RefSeq" id="WP_115621734.1">
    <property type="nucleotide sequence ID" value="NZ_UFVR01000004.1"/>
</dbReference>
<dbReference type="PANTHER" id="PTHR30047">
    <property type="entry name" value="HIGH-AFFINITY CHOLINE TRANSPORT PROTEIN-RELATED"/>
    <property type="match status" value="1"/>
</dbReference>
<feature type="transmembrane region" description="Helical" evidence="8">
    <location>
        <begin position="267"/>
        <end position="287"/>
    </location>
</feature>
<evidence type="ECO:0000313" key="10">
    <source>
        <dbReference type="Proteomes" id="UP000254282"/>
    </source>
</evidence>
<evidence type="ECO:0000256" key="3">
    <source>
        <dbReference type="ARBA" id="ARBA00022448"/>
    </source>
</evidence>
<organism evidence="9 10">
    <name type="scientific">Chryseobacterium indoltheticum</name>
    <dbReference type="NCBI Taxonomy" id="254"/>
    <lineage>
        <taxon>Bacteria</taxon>
        <taxon>Pseudomonadati</taxon>
        <taxon>Bacteroidota</taxon>
        <taxon>Flavobacteriia</taxon>
        <taxon>Flavobacteriales</taxon>
        <taxon>Weeksellaceae</taxon>
        <taxon>Chryseobacterium group</taxon>
        <taxon>Chryseobacterium</taxon>
    </lineage>
</organism>
<evidence type="ECO:0000256" key="1">
    <source>
        <dbReference type="ARBA" id="ARBA00004651"/>
    </source>
</evidence>
<feature type="transmembrane region" description="Helical" evidence="8">
    <location>
        <begin position="20"/>
        <end position="38"/>
    </location>
</feature>
<evidence type="ECO:0000256" key="2">
    <source>
        <dbReference type="ARBA" id="ARBA00005658"/>
    </source>
</evidence>
<evidence type="ECO:0000256" key="6">
    <source>
        <dbReference type="ARBA" id="ARBA00022989"/>
    </source>
</evidence>
<reference evidence="9 10" key="1">
    <citation type="submission" date="2018-06" db="EMBL/GenBank/DDBJ databases">
        <authorList>
            <consortium name="Pathogen Informatics"/>
            <person name="Doyle S."/>
        </authorList>
    </citation>
    <scope>NUCLEOTIDE SEQUENCE [LARGE SCALE GENOMIC DNA]</scope>
    <source>
        <strain evidence="9 10">NCTC13532</strain>
    </source>
</reference>
<evidence type="ECO:0000256" key="7">
    <source>
        <dbReference type="ARBA" id="ARBA00023136"/>
    </source>
</evidence>
<feature type="transmembrane region" description="Helical" evidence="8">
    <location>
        <begin position="58"/>
        <end position="75"/>
    </location>
</feature>
<dbReference type="GO" id="GO:0005886">
    <property type="term" value="C:plasma membrane"/>
    <property type="evidence" value="ECO:0007669"/>
    <property type="project" value="UniProtKB-SubCell"/>
</dbReference>
<evidence type="ECO:0000256" key="8">
    <source>
        <dbReference type="SAM" id="Phobius"/>
    </source>
</evidence>
<comment type="similarity">
    <text evidence="2">Belongs to the BCCT transporter (TC 2.A.15) family.</text>
</comment>
<evidence type="ECO:0000256" key="4">
    <source>
        <dbReference type="ARBA" id="ARBA00022475"/>
    </source>
</evidence>
<name>A0A381FQ77_9FLAO</name>
<dbReference type="GO" id="GO:0022857">
    <property type="term" value="F:transmembrane transporter activity"/>
    <property type="evidence" value="ECO:0007669"/>
    <property type="project" value="InterPro"/>
</dbReference>
<accession>A0A381FQ77</accession>
<feature type="transmembrane region" description="Helical" evidence="8">
    <location>
        <begin position="144"/>
        <end position="167"/>
    </location>
</feature>
<dbReference type="InterPro" id="IPR018093">
    <property type="entry name" value="BCCT_CS"/>
</dbReference>
<dbReference type="InterPro" id="IPR000060">
    <property type="entry name" value="BCCT_transptr"/>
</dbReference>
<feature type="transmembrane region" description="Helical" evidence="8">
    <location>
        <begin position="233"/>
        <end position="255"/>
    </location>
</feature>
<dbReference type="Proteomes" id="UP000254282">
    <property type="component" value="Unassembled WGS sequence"/>
</dbReference>
<dbReference type="EMBL" id="UFVR01000004">
    <property type="protein sequence ID" value="SUX48699.1"/>
    <property type="molecule type" value="Genomic_DNA"/>
</dbReference>
<sequence length="674" mass="76890">MNLLNRISKLKFTFDKGVTIPSLIFIVGICLFSIMFPVKIKAILDVIKNFIFVNLNWVYVWCVTIFVIFLVFLMFSKYGKIRLGTNDSKPEHSFFSWISMLFAAGMGIGLMYFSVAEPMQHYSTDAFSESHVISRAKNAQLYTFFHWGIHAWAIYGLVGLCLAYFTYRYRLPLSLRSCLYPLLKNKIKGKWGDLIDIFALCSTFFGITTTLGFGVVQINSGLETMKILPETGFIYQILIVLILVSIAVFSATSGVNKGVKILSNINIIIVVILLLFVLFLGSTVYLIGSFTYGLGNYIDSFFDLTFNTHVYEEKTLPWFYNWTILYWAWWISWSPFVGLFIAKISKGRSIREFIAAVLIIPTLFNFIWMSVFGNSAIWFDFNVANGSLSALVSDPDALMFRFLEYLPLSGVLSFIVLSIIIIFFVTSADSGMLVMDSISSQNSSKSPKIQMVFWGILLATLALMLLNAGGLEALQTMTLITALPFAVIMILFVVSLMKTLVIDYRYYEKDISVSTIPWSGEFWKDRLKIIVSFKTKSTVKAFIEDNVLPALTELKEEFAVNGIAVEINYRPKDLKITLEIHHDVVNNFVYGVMGQKRIVSEYMVNDDNLPDLESNLTYFPKTYFGDSREGYDVQYFTKNELISDVLKHYDRFLKIIAEESNEMFISSDNNTRKH</sequence>
<keyword evidence="7 8" id="KW-0472">Membrane</keyword>
<dbReference type="Pfam" id="PF02028">
    <property type="entry name" value="BCCT"/>
    <property type="match status" value="1"/>
</dbReference>
<proteinExistence type="inferred from homology"/>
<dbReference type="AlphaFoldDB" id="A0A381FQ77"/>
<feature type="transmembrane region" description="Helical" evidence="8">
    <location>
        <begin position="405"/>
        <end position="428"/>
    </location>
</feature>
<evidence type="ECO:0000256" key="5">
    <source>
        <dbReference type="ARBA" id="ARBA00022692"/>
    </source>
</evidence>
<keyword evidence="5 8" id="KW-0812">Transmembrane</keyword>
<dbReference type="NCBIfam" id="TIGR00842">
    <property type="entry name" value="bcct"/>
    <property type="match status" value="1"/>
</dbReference>
<protein>
    <submittedName>
        <fullName evidence="9">Glycine betaine transporter BetP</fullName>
    </submittedName>
</protein>
<evidence type="ECO:0000313" key="9">
    <source>
        <dbReference type="EMBL" id="SUX48699.1"/>
    </source>
</evidence>
<feature type="transmembrane region" description="Helical" evidence="8">
    <location>
        <begin position="477"/>
        <end position="497"/>
    </location>
</feature>
<feature type="transmembrane region" description="Helical" evidence="8">
    <location>
        <begin position="449"/>
        <end position="471"/>
    </location>
</feature>
<keyword evidence="6 8" id="KW-1133">Transmembrane helix</keyword>
<dbReference type="PROSITE" id="PS01303">
    <property type="entry name" value="BCCT"/>
    <property type="match status" value="1"/>
</dbReference>
<feature type="transmembrane region" description="Helical" evidence="8">
    <location>
        <begin position="354"/>
        <end position="379"/>
    </location>
</feature>
<feature type="transmembrane region" description="Helical" evidence="8">
    <location>
        <begin position="95"/>
        <end position="115"/>
    </location>
</feature>
<comment type="subcellular location">
    <subcellularLocation>
        <location evidence="1">Cell membrane</location>
        <topology evidence="1">Multi-pass membrane protein</topology>
    </subcellularLocation>
</comment>
<feature type="transmembrane region" description="Helical" evidence="8">
    <location>
        <begin position="324"/>
        <end position="342"/>
    </location>
</feature>
<keyword evidence="3" id="KW-0813">Transport</keyword>
<keyword evidence="4" id="KW-1003">Cell membrane</keyword>
<dbReference type="PANTHER" id="PTHR30047:SF7">
    <property type="entry name" value="HIGH-AFFINITY CHOLINE TRANSPORT PROTEIN"/>
    <property type="match status" value="1"/>
</dbReference>